<dbReference type="InterPro" id="IPR010158">
    <property type="entry name" value="Amidase_Cbmase"/>
</dbReference>
<comment type="caution">
    <text evidence="9">The sequence shown here is derived from an EMBL/GenBank/DDBJ whole genome shotgun (WGS) entry which is preliminary data.</text>
</comment>
<dbReference type="PIRSF" id="PIRSF001235">
    <property type="entry name" value="Amidase_carbamoylase"/>
    <property type="match status" value="1"/>
</dbReference>
<organism evidence="9 10">
    <name type="scientific">Selenomonas montiformis</name>
    <dbReference type="NCBI Taxonomy" id="2652285"/>
    <lineage>
        <taxon>Bacteria</taxon>
        <taxon>Bacillati</taxon>
        <taxon>Bacillota</taxon>
        <taxon>Negativicutes</taxon>
        <taxon>Selenomonadales</taxon>
        <taxon>Selenomonadaceae</taxon>
        <taxon>Selenomonas</taxon>
    </lineage>
</organism>
<sequence length="414" mass="45008">MISAERLNKQLQTIKKFSAPGRGINRLAFTDSDWQCRRYLITQMKEAGLSVRTDAFGNVIGRLAGQRNDLPAVMTGSHGDSVPEGGNYDGIVGVLSAIEAIRSMQEDGFRPIHPIEVVLFMCEESSRFSAATLGSRAMRGRLPAADLLRLHDAAGKTLHQVLKDRGLDPEHIASARYEKPLKAFLEVHIEQGRVLEHNRCQIGIVTGIAAPYRLRCRLHGRADHSGATPMNLRQDGLCAAAKIILAVEQIAAQCTPPVVGTVGVINVSPGVMNVIPGEVQIGIDVRSTAKDARDQAVENICAEIRRISSQRGIPVNIERISREDPAVMDPGLVRLLTRTAKQLGFSHRCLPSGAGHDSMHWADYTPTGMIFLPCRDGISHNPAEYADIRDITAACTVLSRALRELASGDTQPPC</sequence>
<keyword evidence="5 9" id="KW-0378">Hydrolase</keyword>
<feature type="binding site" evidence="8">
    <location>
        <position position="213"/>
    </location>
    <ligand>
        <name>allantoate</name>
        <dbReference type="ChEBI" id="CHEBI:17536"/>
    </ligand>
</feature>
<dbReference type="InterPro" id="IPR002933">
    <property type="entry name" value="Peptidase_M20"/>
</dbReference>
<evidence type="ECO:0000313" key="10">
    <source>
        <dbReference type="Proteomes" id="UP000430222"/>
    </source>
</evidence>
<dbReference type="RefSeq" id="WP_154620553.1">
    <property type="nucleotide sequence ID" value="NZ_VUNL01000005.1"/>
</dbReference>
<dbReference type="NCBIfam" id="TIGR01879">
    <property type="entry name" value="hydantase"/>
    <property type="match status" value="1"/>
</dbReference>
<evidence type="ECO:0000256" key="6">
    <source>
        <dbReference type="ARBA" id="ARBA00023211"/>
    </source>
</evidence>
<proteinExistence type="inferred from homology"/>
<dbReference type="Gene3D" id="3.40.630.10">
    <property type="entry name" value="Zn peptidases"/>
    <property type="match status" value="1"/>
</dbReference>
<gene>
    <name evidence="9" type="ORF">FYJ78_05980</name>
</gene>
<comment type="cofactor">
    <cofactor evidence="7">
        <name>Zn(2+)</name>
        <dbReference type="ChEBI" id="CHEBI:29105"/>
    </cofactor>
    <text evidence="7">Binds 2 Zn(2+) ions per subunit.</text>
</comment>
<feature type="binding site" evidence="7">
    <location>
        <position position="380"/>
    </location>
    <ligand>
        <name>Zn(2+)</name>
        <dbReference type="ChEBI" id="CHEBI:29105"/>
        <label>2</label>
    </ligand>
</feature>
<dbReference type="Gene3D" id="3.30.70.360">
    <property type="match status" value="1"/>
</dbReference>
<dbReference type="PANTHER" id="PTHR32494">
    <property type="entry name" value="ALLANTOATE DEIMINASE-RELATED"/>
    <property type="match status" value="1"/>
</dbReference>
<dbReference type="EMBL" id="VUNL01000005">
    <property type="protein sequence ID" value="MSV24739.1"/>
    <property type="molecule type" value="Genomic_DNA"/>
</dbReference>
<dbReference type="AlphaFoldDB" id="A0A6I2UWM1"/>
<feature type="binding site" evidence="7">
    <location>
        <position position="78"/>
    </location>
    <ligand>
        <name>Zn(2+)</name>
        <dbReference type="ChEBI" id="CHEBI:29105"/>
        <label>1</label>
    </ligand>
</feature>
<name>A0A6I2UWM1_9FIRM</name>
<dbReference type="PANTHER" id="PTHR32494:SF19">
    <property type="entry name" value="ALLANTOATE DEIMINASE-RELATED"/>
    <property type="match status" value="1"/>
</dbReference>
<dbReference type="Proteomes" id="UP000430222">
    <property type="component" value="Unassembled WGS sequence"/>
</dbReference>
<dbReference type="NCBIfam" id="NF006771">
    <property type="entry name" value="PRK09290.1-5"/>
    <property type="match status" value="1"/>
</dbReference>
<accession>A0A6I2UWM1</accession>
<keyword evidence="10" id="KW-1185">Reference proteome</keyword>
<evidence type="ECO:0000256" key="5">
    <source>
        <dbReference type="ARBA" id="ARBA00022801"/>
    </source>
</evidence>
<dbReference type="Pfam" id="PF01546">
    <property type="entry name" value="Peptidase_M20"/>
    <property type="match status" value="1"/>
</dbReference>
<protein>
    <submittedName>
        <fullName evidence="9">M20 family metallo-hydrolase</fullName>
    </submittedName>
</protein>
<feature type="binding site" evidence="8">
    <location>
        <position position="286"/>
    </location>
    <ligand>
        <name>allantoate</name>
        <dbReference type="ChEBI" id="CHEBI:17536"/>
    </ligand>
</feature>
<comment type="similarity">
    <text evidence="2">Belongs to the peptidase M20 family.</text>
</comment>
<evidence type="ECO:0000256" key="3">
    <source>
        <dbReference type="ARBA" id="ARBA00011738"/>
    </source>
</evidence>
<feature type="binding site" evidence="7">
    <location>
        <position position="188"/>
    </location>
    <ligand>
        <name>Zn(2+)</name>
        <dbReference type="ChEBI" id="CHEBI:29105"/>
        <label>1</label>
    </ligand>
</feature>
<comment type="cofactor">
    <cofactor evidence="1">
        <name>Mn(2+)</name>
        <dbReference type="ChEBI" id="CHEBI:29035"/>
    </cofactor>
</comment>
<keyword evidence="6" id="KW-0464">Manganese</keyword>
<feature type="binding site" evidence="7">
    <location>
        <position position="124"/>
    </location>
    <ligand>
        <name>Zn(2+)</name>
        <dbReference type="ChEBI" id="CHEBI:29105"/>
        <label>2</label>
    </ligand>
</feature>
<evidence type="ECO:0000256" key="4">
    <source>
        <dbReference type="ARBA" id="ARBA00022723"/>
    </source>
</evidence>
<evidence type="ECO:0000256" key="8">
    <source>
        <dbReference type="PIRSR" id="PIRSR001235-2"/>
    </source>
</evidence>
<dbReference type="SUPFAM" id="SSF55031">
    <property type="entry name" value="Bacterial exopeptidase dimerisation domain"/>
    <property type="match status" value="1"/>
</dbReference>
<dbReference type="GO" id="GO:0046872">
    <property type="term" value="F:metal ion binding"/>
    <property type="evidence" value="ECO:0007669"/>
    <property type="project" value="UniProtKB-KW"/>
</dbReference>
<keyword evidence="7" id="KW-0862">Zinc</keyword>
<dbReference type="InterPro" id="IPR036264">
    <property type="entry name" value="Bact_exopeptidase_dim_dom"/>
</dbReference>
<evidence type="ECO:0000256" key="1">
    <source>
        <dbReference type="ARBA" id="ARBA00001936"/>
    </source>
</evidence>
<dbReference type="CDD" id="cd03884">
    <property type="entry name" value="M20_bAS"/>
    <property type="match status" value="1"/>
</dbReference>
<reference evidence="9 10" key="1">
    <citation type="submission" date="2019-08" db="EMBL/GenBank/DDBJ databases">
        <title>In-depth cultivation of the pig gut microbiome towards novel bacterial diversity and tailored functional studies.</title>
        <authorList>
            <person name="Wylensek D."/>
            <person name="Hitch T.C.A."/>
            <person name="Clavel T."/>
        </authorList>
    </citation>
    <scope>NUCLEOTIDE SEQUENCE [LARGE SCALE GENOMIC DNA]</scope>
    <source>
        <strain evidence="10">WCA-380-WT-3B3</strain>
    </source>
</reference>
<evidence type="ECO:0000256" key="7">
    <source>
        <dbReference type="PIRSR" id="PIRSR001235-1"/>
    </source>
</evidence>
<feature type="binding site" evidence="7">
    <location>
        <position position="89"/>
    </location>
    <ligand>
        <name>Zn(2+)</name>
        <dbReference type="ChEBI" id="CHEBI:29105"/>
        <label>2</label>
    </ligand>
</feature>
<evidence type="ECO:0000313" key="9">
    <source>
        <dbReference type="EMBL" id="MSV24739.1"/>
    </source>
</evidence>
<dbReference type="GO" id="GO:0016813">
    <property type="term" value="F:hydrolase activity, acting on carbon-nitrogen (but not peptide) bonds, in linear amidines"/>
    <property type="evidence" value="ECO:0007669"/>
    <property type="project" value="InterPro"/>
</dbReference>
<keyword evidence="4 7" id="KW-0479">Metal-binding</keyword>
<evidence type="ECO:0000256" key="2">
    <source>
        <dbReference type="ARBA" id="ARBA00006153"/>
    </source>
</evidence>
<feature type="binding site" evidence="8">
    <location>
        <position position="273"/>
    </location>
    <ligand>
        <name>allantoate</name>
        <dbReference type="ChEBI" id="CHEBI:17536"/>
    </ligand>
</feature>
<dbReference type="SUPFAM" id="SSF53187">
    <property type="entry name" value="Zn-dependent exopeptidases"/>
    <property type="match status" value="1"/>
</dbReference>
<feature type="binding site" evidence="7">
    <location>
        <position position="89"/>
    </location>
    <ligand>
        <name>Zn(2+)</name>
        <dbReference type="ChEBI" id="CHEBI:29105"/>
        <label>1</label>
    </ligand>
</feature>
<comment type="subunit">
    <text evidence="3">Homodimer.</text>
</comment>